<evidence type="ECO:0000256" key="2">
    <source>
        <dbReference type="ARBA" id="ARBA00022448"/>
    </source>
</evidence>
<dbReference type="InterPro" id="IPR039424">
    <property type="entry name" value="SBP_5"/>
</dbReference>
<accession>A7NFU9</accession>
<dbReference type="KEGG" id="rca:Rcas_0197"/>
<evidence type="ECO:0000313" key="6">
    <source>
        <dbReference type="Proteomes" id="UP000000263"/>
    </source>
</evidence>
<dbReference type="InterPro" id="IPR000914">
    <property type="entry name" value="SBP_5_dom"/>
</dbReference>
<evidence type="ECO:0000256" key="1">
    <source>
        <dbReference type="ARBA" id="ARBA00005695"/>
    </source>
</evidence>
<comment type="similarity">
    <text evidence="1">Belongs to the bacterial solute-binding protein 5 family.</text>
</comment>
<protein>
    <submittedName>
        <fullName evidence="5">Extracellular solute-binding protein family 5</fullName>
    </submittedName>
</protein>
<keyword evidence="6" id="KW-1185">Reference proteome</keyword>
<sequence>MTQQRLRSFVQRVLILTVACIALAGCTIEGGVPTPTPEPTLPASAPIPTGAVVAERIAERNDTWMIGALDLPADLYPYPQSAATRRASATITELLFPSPILPYNYGYTATGVLERIPTLENGDAEMRKVDVYLDATGAITTTVTDVVTQVDQLVITFRWNPRLRWSDGTPVTADDSVFAYELAKAAPPGDAAAELLAKTATYEKIDDHTTRAVLRPDYVGAAYFVSYWTPLPRHLLQGVDPARVRESAFARQPVGYGPYMLVERTATELRFERNPHYFGPTPAASRLVVRVFPDLDLLRANLLNGNLDLGIADRISTAPLIRFDTDAAEGAVQVFTVSSPVWEHILFNLDVPALQDIRVRRALAYGTNRQAMVDALFGGRTPVLDGWVVPEHPLAAPPDQVTRYPYNPDQARQLLDEAGYTDPDGDGIRASPDGATLTLQLLTTQGSDVRRAIARRFQADMRAIGVAIDINEASPDEVFDSDGPLYLRQFDLALFGWIAGPEPGGLQLWSCAAVPAESNNYRGENFAGWCFRDADRAVRTADTTLDPAERAEAYLRQQQLWTQELPAIPLFQRLSIVVAAPDVRGLAPDPLAPVTWNVAAWKREK</sequence>
<evidence type="ECO:0000313" key="5">
    <source>
        <dbReference type="EMBL" id="ABU56330.1"/>
    </source>
</evidence>
<dbReference type="STRING" id="383372.Rcas_0197"/>
<dbReference type="Gene3D" id="3.10.105.10">
    <property type="entry name" value="Dipeptide-binding Protein, Domain 3"/>
    <property type="match status" value="1"/>
</dbReference>
<dbReference type="eggNOG" id="COG0747">
    <property type="taxonomic scope" value="Bacteria"/>
</dbReference>
<name>A7NFU9_ROSCS</name>
<dbReference type="PROSITE" id="PS51257">
    <property type="entry name" value="PROKAR_LIPOPROTEIN"/>
    <property type="match status" value="1"/>
</dbReference>
<dbReference type="Gene3D" id="3.90.76.10">
    <property type="entry name" value="Dipeptide-binding Protein, Domain 1"/>
    <property type="match status" value="1"/>
</dbReference>
<gene>
    <name evidence="5" type="ordered locus">Rcas_0197</name>
</gene>
<dbReference type="CDD" id="cd08513">
    <property type="entry name" value="PBP2_thermophilic_Hb8_like"/>
    <property type="match status" value="1"/>
</dbReference>
<dbReference type="Proteomes" id="UP000000263">
    <property type="component" value="Chromosome"/>
</dbReference>
<dbReference type="HOGENOM" id="CLU_017028_8_6_0"/>
<dbReference type="OrthoDB" id="9772924at2"/>
<dbReference type="PANTHER" id="PTHR30290:SF9">
    <property type="entry name" value="OLIGOPEPTIDE-BINDING PROTEIN APPA"/>
    <property type="match status" value="1"/>
</dbReference>
<evidence type="ECO:0000256" key="3">
    <source>
        <dbReference type="ARBA" id="ARBA00022729"/>
    </source>
</evidence>
<dbReference type="Gene3D" id="3.40.190.10">
    <property type="entry name" value="Periplasmic binding protein-like II"/>
    <property type="match status" value="1"/>
</dbReference>
<dbReference type="GO" id="GO:1904680">
    <property type="term" value="F:peptide transmembrane transporter activity"/>
    <property type="evidence" value="ECO:0007669"/>
    <property type="project" value="TreeGrafter"/>
</dbReference>
<proteinExistence type="inferred from homology"/>
<dbReference type="GO" id="GO:0015833">
    <property type="term" value="P:peptide transport"/>
    <property type="evidence" value="ECO:0007669"/>
    <property type="project" value="TreeGrafter"/>
</dbReference>
<dbReference type="EMBL" id="CP000804">
    <property type="protein sequence ID" value="ABU56330.1"/>
    <property type="molecule type" value="Genomic_DNA"/>
</dbReference>
<dbReference type="Pfam" id="PF00496">
    <property type="entry name" value="SBP_bac_5"/>
    <property type="match status" value="1"/>
</dbReference>
<keyword evidence="2" id="KW-0813">Transport</keyword>
<reference evidence="5 6" key="1">
    <citation type="submission" date="2007-08" db="EMBL/GenBank/DDBJ databases">
        <title>Complete sequence of Roseiflexus castenholzii DSM 13941.</title>
        <authorList>
            <consortium name="US DOE Joint Genome Institute"/>
            <person name="Copeland A."/>
            <person name="Lucas S."/>
            <person name="Lapidus A."/>
            <person name="Barry K."/>
            <person name="Glavina del Rio T."/>
            <person name="Dalin E."/>
            <person name="Tice H."/>
            <person name="Pitluck S."/>
            <person name="Thompson L.S."/>
            <person name="Brettin T."/>
            <person name="Bruce D."/>
            <person name="Detter J.C."/>
            <person name="Han C."/>
            <person name="Tapia R."/>
            <person name="Schmutz J."/>
            <person name="Larimer F."/>
            <person name="Land M."/>
            <person name="Hauser L."/>
            <person name="Kyrpides N."/>
            <person name="Mikhailova N."/>
            <person name="Bryant D.A."/>
            <person name="Hanada S."/>
            <person name="Tsukatani Y."/>
            <person name="Richardson P."/>
        </authorList>
    </citation>
    <scope>NUCLEOTIDE SEQUENCE [LARGE SCALE GENOMIC DNA]</scope>
    <source>
        <strain evidence="6">DSM 13941 / HLO8</strain>
    </source>
</reference>
<dbReference type="PANTHER" id="PTHR30290">
    <property type="entry name" value="PERIPLASMIC BINDING COMPONENT OF ABC TRANSPORTER"/>
    <property type="match status" value="1"/>
</dbReference>
<organism evidence="5 6">
    <name type="scientific">Roseiflexus castenholzii (strain DSM 13941 / HLO8)</name>
    <dbReference type="NCBI Taxonomy" id="383372"/>
    <lineage>
        <taxon>Bacteria</taxon>
        <taxon>Bacillati</taxon>
        <taxon>Chloroflexota</taxon>
        <taxon>Chloroflexia</taxon>
        <taxon>Chloroflexales</taxon>
        <taxon>Roseiflexineae</taxon>
        <taxon>Roseiflexaceae</taxon>
        <taxon>Roseiflexus</taxon>
    </lineage>
</organism>
<evidence type="ECO:0000259" key="4">
    <source>
        <dbReference type="Pfam" id="PF00496"/>
    </source>
</evidence>
<keyword evidence="3" id="KW-0732">Signal</keyword>
<feature type="domain" description="Solute-binding protein family 5" evidence="4">
    <location>
        <begin position="148"/>
        <end position="504"/>
    </location>
</feature>
<dbReference type="SUPFAM" id="SSF53850">
    <property type="entry name" value="Periplasmic binding protein-like II"/>
    <property type="match status" value="1"/>
</dbReference>
<dbReference type="AlphaFoldDB" id="A7NFU9"/>